<dbReference type="Gene3D" id="1.20.950.20">
    <property type="entry name" value="Transmembrane di-heme cytochromes, Chain C"/>
    <property type="match status" value="1"/>
</dbReference>
<dbReference type="EMBL" id="LS483470">
    <property type="protein sequence ID" value="SQI41607.1"/>
    <property type="molecule type" value="Genomic_DNA"/>
</dbReference>
<comment type="subcellular location">
    <subcellularLocation>
        <location evidence="2">Cell inner membrane</location>
        <topology evidence="2">Multi-pass membrane protein</topology>
    </subcellularLocation>
</comment>
<evidence type="ECO:0000256" key="7">
    <source>
        <dbReference type="ARBA" id="ARBA00022989"/>
    </source>
</evidence>
<evidence type="ECO:0000259" key="12">
    <source>
        <dbReference type="Pfam" id="PF01292"/>
    </source>
</evidence>
<comment type="cofactor">
    <cofactor evidence="1">
        <name>heme</name>
        <dbReference type="ChEBI" id="CHEBI:30413"/>
    </cofactor>
</comment>
<dbReference type="NCBIfam" id="NF011582">
    <property type="entry name" value="PRK15006.1"/>
    <property type="match status" value="1"/>
</dbReference>
<feature type="transmembrane region" description="Helical" evidence="11">
    <location>
        <begin position="20"/>
        <end position="44"/>
    </location>
</feature>
<feature type="transmembrane region" description="Helical" evidence="11">
    <location>
        <begin position="95"/>
        <end position="118"/>
    </location>
</feature>
<dbReference type="GO" id="GO:0005886">
    <property type="term" value="C:plasma membrane"/>
    <property type="evidence" value="ECO:0007669"/>
    <property type="project" value="UniProtKB-SubCell"/>
</dbReference>
<evidence type="ECO:0000313" key="13">
    <source>
        <dbReference type="EMBL" id="SQI41607.1"/>
    </source>
</evidence>
<dbReference type="AlphaFoldDB" id="A0A2X4UP46"/>
<evidence type="ECO:0000256" key="5">
    <source>
        <dbReference type="ARBA" id="ARBA00022692"/>
    </source>
</evidence>
<feature type="transmembrane region" description="Helical" evidence="11">
    <location>
        <begin position="169"/>
        <end position="191"/>
    </location>
</feature>
<keyword evidence="4" id="KW-0997">Cell inner membrane</keyword>
<dbReference type="PANTHER" id="PTHR30485">
    <property type="entry name" value="NI/FE-HYDROGENASE 1 B-TYPE CYTOCHROME SUBUNIT"/>
    <property type="match status" value="1"/>
</dbReference>
<dbReference type="GO" id="GO:0020037">
    <property type="term" value="F:heme binding"/>
    <property type="evidence" value="ECO:0007669"/>
    <property type="project" value="TreeGrafter"/>
</dbReference>
<dbReference type="GO" id="GO:0046872">
    <property type="term" value="F:metal ion binding"/>
    <property type="evidence" value="ECO:0007669"/>
    <property type="project" value="UniProtKB-KW"/>
</dbReference>
<accession>A0A2X4UP46</accession>
<dbReference type="RefSeq" id="WP_111740682.1">
    <property type="nucleotide sequence ID" value="NZ_LR698987.1"/>
</dbReference>
<dbReference type="InterPro" id="IPR016174">
    <property type="entry name" value="Di-haem_cyt_TM"/>
</dbReference>
<dbReference type="PANTHER" id="PTHR30485:SF1">
    <property type="entry name" value="CYTOCHROME YDHU-RELATED"/>
    <property type="match status" value="1"/>
</dbReference>
<keyword evidence="6" id="KW-0479">Metal-binding</keyword>
<evidence type="ECO:0000256" key="9">
    <source>
        <dbReference type="ARBA" id="ARBA00023136"/>
    </source>
</evidence>
<dbReference type="Pfam" id="PF01292">
    <property type="entry name" value="Ni_hydr_CYTB"/>
    <property type="match status" value="1"/>
</dbReference>
<gene>
    <name evidence="13" type="ORF">NCTC12151_02195</name>
</gene>
<dbReference type="GO" id="GO:0022904">
    <property type="term" value="P:respiratory electron transport chain"/>
    <property type="evidence" value="ECO:0007669"/>
    <property type="project" value="InterPro"/>
</dbReference>
<feature type="transmembrane region" description="Helical" evidence="11">
    <location>
        <begin position="203"/>
        <end position="225"/>
    </location>
</feature>
<evidence type="ECO:0000313" key="14">
    <source>
        <dbReference type="Proteomes" id="UP000249005"/>
    </source>
</evidence>
<evidence type="ECO:0000256" key="1">
    <source>
        <dbReference type="ARBA" id="ARBA00001971"/>
    </source>
</evidence>
<keyword evidence="7 11" id="KW-1133">Transmembrane helix</keyword>
<evidence type="ECO:0000256" key="11">
    <source>
        <dbReference type="SAM" id="Phobius"/>
    </source>
</evidence>
<keyword evidence="9 11" id="KW-0472">Membrane</keyword>
<keyword evidence="5 11" id="KW-0812">Transmembrane</keyword>
<dbReference type="SUPFAM" id="SSF81342">
    <property type="entry name" value="Transmembrane di-heme cytochromes"/>
    <property type="match status" value="1"/>
</dbReference>
<evidence type="ECO:0000256" key="2">
    <source>
        <dbReference type="ARBA" id="ARBA00004429"/>
    </source>
</evidence>
<evidence type="ECO:0000256" key="8">
    <source>
        <dbReference type="ARBA" id="ARBA00023004"/>
    </source>
</evidence>
<evidence type="ECO:0000256" key="4">
    <source>
        <dbReference type="ARBA" id="ARBA00022519"/>
    </source>
</evidence>
<sequence>MNSLWGAELYYTPNYWPTWLIIAGVLVVGLLAVLALHGLLRCWLTPKTEAGAEEKTYLYSKAVRCWHWGNALLFILLLVSGLFNHFSIGNVPAQVALHEICGYLLLVFWLGFVAINMVSGNGVHYRIQWQGLVGRSIQQARFYLFGIMKGESHPFPVTEQSKFNPLQQLAYIGVMYLLVPLLLLTGLLCLFPEVAGGYWMLKAHLVLAVVGLLFIFGHFYLCTIGDTPTQTFKSMVDGYHRHRQHPDSHSAKE</sequence>
<feature type="transmembrane region" description="Helical" evidence="11">
    <location>
        <begin position="65"/>
        <end position="83"/>
    </location>
</feature>
<evidence type="ECO:0000256" key="6">
    <source>
        <dbReference type="ARBA" id="ARBA00022723"/>
    </source>
</evidence>
<dbReference type="OrthoDB" id="1117555at2"/>
<dbReference type="InterPro" id="IPR051542">
    <property type="entry name" value="Hydrogenase_cytochrome"/>
</dbReference>
<evidence type="ECO:0000256" key="10">
    <source>
        <dbReference type="ARBA" id="ARBA00060808"/>
    </source>
</evidence>
<keyword evidence="14" id="KW-1185">Reference proteome</keyword>
<dbReference type="Proteomes" id="UP000249005">
    <property type="component" value="Chromosome 1"/>
</dbReference>
<evidence type="ECO:0000256" key="3">
    <source>
        <dbReference type="ARBA" id="ARBA00022475"/>
    </source>
</evidence>
<name>A0A2X4UP46_9GAMM</name>
<feature type="domain" description="Cytochrome b561 bacterial/Ni-hydrogenase" evidence="12">
    <location>
        <begin position="59"/>
        <end position="238"/>
    </location>
</feature>
<dbReference type="InterPro" id="IPR011577">
    <property type="entry name" value="Cyt_b561_bac/Ni-Hgenase"/>
</dbReference>
<keyword evidence="3" id="KW-1003">Cell membrane</keyword>
<dbReference type="FunFam" id="1.20.950.20:FF:000004">
    <property type="entry name" value="Thiosulfate reductase cytochrome B subunit"/>
    <property type="match status" value="1"/>
</dbReference>
<reference evidence="13 14" key="1">
    <citation type="submission" date="2018-06" db="EMBL/GenBank/DDBJ databases">
        <authorList>
            <consortium name="Pathogen Informatics"/>
            <person name="Doyle S."/>
        </authorList>
    </citation>
    <scope>NUCLEOTIDE SEQUENCE [LARGE SCALE GENOMIC DNA]</scope>
    <source>
        <strain evidence="13 14">NCTC12151</strain>
    </source>
</reference>
<dbReference type="GO" id="GO:0009055">
    <property type="term" value="F:electron transfer activity"/>
    <property type="evidence" value="ECO:0007669"/>
    <property type="project" value="InterPro"/>
</dbReference>
<protein>
    <submittedName>
        <fullName evidence="13">Thiosulfate reductase cytochrome B subunit</fullName>
    </submittedName>
</protein>
<comment type="similarity">
    <text evidence="10">Belongs to the PhsC family.</text>
</comment>
<proteinExistence type="inferred from homology"/>
<organism evidence="13 14">
    <name type="scientific">Leminorella richardii</name>
    <dbReference type="NCBI Taxonomy" id="158841"/>
    <lineage>
        <taxon>Bacteria</taxon>
        <taxon>Pseudomonadati</taxon>
        <taxon>Pseudomonadota</taxon>
        <taxon>Gammaproteobacteria</taxon>
        <taxon>Enterobacterales</taxon>
        <taxon>Budviciaceae</taxon>
        <taxon>Leminorella</taxon>
    </lineage>
</organism>
<dbReference type="KEGG" id="lri:NCTC12151_02195"/>
<keyword evidence="8" id="KW-0408">Iron</keyword>